<evidence type="ECO:0000313" key="1">
    <source>
        <dbReference type="EMBL" id="CAG8500011.1"/>
    </source>
</evidence>
<name>A0ACA9L157_9GLOM</name>
<comment type="caution">
    <text evidence="1">The sequence shown here is derived from an EMBL/GenBank/DDBJ whole genome shotgun (WGS) entry which is preliminary data.</text>
</comment>
<gene>
    <name evidence="1" type="ORF">SCALOS_LOCUS3199</name>
</gene>
<dbReference type="EMBL" id="CAJVPM010003348">
    <property type="protein sequence ID" value="CAG8500011.1"/>
    <property type="molecule type" value="Genomic_DNA"/>
</dbReference>
<organism evidence="1 2">
    <name type="scientific">Scutellospora calospora</name>
    <dbReference type="NCBI Taxonomy" id="85575"/>
    <lineage>
        <taxon>Eukaryota</taxon>
        <taxon>Fungi</taxon>
        <taxon>Fungi incertae sedis</taxon>
        <taxon>Mucoromycota</taxon>
        <taxon>Glomeromycotina</taxon>
        <taxon>Glomeromycetes</taxon>
        <taxon>Diversisporales</taxon>
        <taxon>Gigasporaceae</taxon>
        <taxon>Scutellospora</taxon>
    </lineage>
</organism>
<reference evidence="1" key="1">
    <citation type="submission" date="2021-06" db="EMBL/GenBank/DDBJ databases">
        <authorList>
            <person name="Kallberg Y."/>
            <person name="Tangrot J."/>
            <person name="Rosling A."/>
        </authorList>
    </citation>
    <scope>NUCLEOTIDE SEQUENCE</scope>
    <source>
        <strain evidence="1">AU212A</strain>
    </source>
</reference>
<accession>A0ACA9L157</accession>
<protein>
    <submittedName>
        <fullName evidence="1">2754_t:CDS:1</fullName>
    </submittedName>
</protein>
<proteinExistence type="predicted"/>
<dbReference type="Proteomes" id="UP000789860">
    <property type="component" value="Unassembled WGS sequence"/>
</dbReference>
<keyword evidence="2" id="KW-1185">Reference proteome</keyword>
<sequence>MALLTPFFVKVLRRTKRAFNQIINYWEKEKENLATVRKWMSYSRLVKYFSLLLGLTSAILAVLNRNQNEKISSAATSFAVINGAIIITNEFTKEFVLEPIKNRLEFINLVNNLGSRLRSI</sequence>
<evidence type="ECO:0000313" key="2">
    <source>
        <dbReference type="Proteomes" id="UP000789860"/>
    </source>
</evidence>